<accession>A0A3P7Q182</accession>
<protein>
    <submittedName>
        <fullName evidence="1">Uncharacterized protein</fullName>
    </submittedName>
</protein>
<dbReference type="EMBL" id="UYRU01121513">
    <property type="protein sequence ID" value="VDN49477.1"/>
    <property type="molecule type" value="Genomic_DNA"/>
</dbReference>
<name>A0A3P7Q182_DIBLA</name>
<dbReference type="AlphaFoldDB" id="A0A3P7Q182"/>
<dbReference type="Proteomes" id="UP000281553">
    <property type="component" value="Unassembled WGS sequence"/>
</dbReference>
<evidence type="ECO:0000313" key="2">
    <source>
        <dbReference type="Proteomes" id="UP000281553"/>
    </source>
</evidence>
<proteinExistence type="predicted"/>
<gene>
    <name evidence="1" type="ORF">DILT_LOCUS19785</name>
</gene>
<keyword evidence="2" id="KW-1185">Reference proteome</keyword>
<reference evidence="1 2" key="1">
    <citation type="submission" date="2018-11" db="EMBL/GenBank/DDBJ databases">
        <authorList>
            <consortium name="Pathogen Informatics"/>
        </authorList>
    </citation>
    <scope>NUCLEOTIDE SEQUENCE [LARGE SCALE GENOMIC DNA]</scope>
</reference>
<organism evidence="1 2">
    <name type="scientific">Dibothriocephalus latus</name>
    <name type="common">Fish tapeworm</name>
    <name type="synonym">Diphyllobothrium latum</name>
    <dbReference type="NCBI Taxonomy" id="60516"/>
    <lineage>
        <taxon>Eukaryota</taxon>
        <taxon>Metazoa</taxon>
        <taxon>Spiralia</taxon>
        <taxon>Lophotrochozoa</taxon>
        <taxon>Platyhelminthes</taxon>
        <taxon>Cestoda</taxon>
        <taxon>Eucestoda</taxon>
        <taxon>Diphyllobothriidea</taxon>
        <taxon>Diphyllobothriidae</taxon>
        <taxon>Dibothriocephalus</taxon>
    </lineage>
</organism>
<feature type="non-terminal residue" evidence="1">
    <location>
        <position position="99"/>
    </location>
</feature>
<sequence length="99" mass="11172">MAAEDSSTPTYVPKIEVNADVDRLAMRPSNPFHPEVDFPIWECRTCCFLCDVSPRNASSYLISLLDDSALRQLMTTGVPLDASPNDLFAVLRRLFDHRQ</sequence>
<evidence type="ECO:0000313" key="1">
    <source>
        <dbReference type="EMBL" id="VDN49477.1"/>
    </source>
</evidence>